<reference evidence="2" key="1">
    <citation type="submission" date="2021-02" db="EMBL/GenBank/DDBJ databases">
        <authorList>
            <person name="Dougan E. K."/>
            <person name="Rhodes N."/>
            <person name="Thang M."/>
            <person name="Chan C."/>
        </authorList>
    </citation>
    <scope>NUCLEOTIDE SEQUENCE</scope>
</reference>
<dbReference type="OrthoDB" id="416976at2759"/>
<dbReference type="Proteomes" id="UP000654075">
    <property type="component" value="Unassembled WGS sequence"/>
</dbReference>
<proteinExistence type="predicted"/>
<sequence>MIAMRILWLALGSGAVASSGCPEQERFQRWMLQFEVKCRSQASIQKVSVQDADAKCDWVTCDCLEVSLQVPVELSQVPTCFEEGVIAGQFSEDQRQIASELIRGSACGERTRVMGMPCGQCDRYRLERPQCSNTTMPPFRTFIPSLGIRALPGVVIPLATAIVGLAF</sequence>
<protein>
    <recommendedName>
        <fullName evidence="4">PSI domain-containing protein</fullName>
    </recommendedName>
</protein>
<comment type="caution">
    <text evidence="2">The sequence shown here is derived from an EMBL/GenBank/DDBJ whole genome shotgun (WGS) entry which is preliminary data.</text>
</comment>
<gene>
    <name evidence="2" type="ORF">PGLA1383_LOCUS14794</name>
</gene>
<evidence type="ECO:0000313" key="3">
    <source>
        <dbReference type="Proteomes" id="UP000654075"/>
    </source>
</evidence>
<evidence type="ECO:0000256" key="1">
    <source>
        <dbReference type="SAM" id="SignalP"/>
    </source>
</evidence>
<dbReference type="PROSITE" id="PS51257">
    <property type="entry name" value="PROKAR_LIPOPROTEIN"/>
    <property type="match status" value="1"/>
</dbReference>
<evidence type="ECO:0000313" key="2">
    <source>
        <dbReference type="EMBL" id="CAE8596329.1"/>
    </source>
</evidence>
<dbReference type="EMBL" id="CAJNNV010008514">
    <property type="protein sequence ID" value="CAE8596329.1"/>
    <property type="molecule type" value="Genomic_DNA"/>
</dbReference>
<keyword evidence="3" id="KW-1185">Reference proteome</keyword>
<name>A0A813E7W7_POLGL</name>
<accession>A0A813E7W7</accession>
<feature type="signal peptide" evidence="1">
    <location>
        <begin position="1"/>
        <end position="18"/>
    </location>
</feature>
<evidence type="ECO:0008006" key="4">
    <source>
        <dbReference type="Google" id="ProtNLM"/>
    </source>
</evidence>
<keyword evidence="1" id="KW-0732">Signal</keyword>
<feature type="chain" id="PRO_5032556018" description="PSI domain-containing protein" evidence="1">
    <location>
        <begin position="19"/>
        <end position="167"/>
    </location>
</feature>
<dbReference type="AlphaFoldDB" id="A0A813E7W7"/>
<organism evidence="2 3">
    <name type="scientific">Polarella glacialis</name>
    <name type="common">Dinoflagellate</name>
    <dbReference type="NCBI Taxonomy" id="89957"/>
    <lineage>
        <taxon>Eukaryota</taxon>
        <taxon>Sar</taxon>
        <taxon>Alveolata</taxon>
        <taxon>Dinophyceae</taxon>
        <taxon>Suessiales</taxon>
        <taxon>Suessiaceae</taxon>
        <taxon>Polarella</taxon>
    </lineage>
</organism>